<evidence type="ECO:0000313" key="2">
    <source>
        <dbReference type="EMBL" id="TXB96562.1"/>
    </source>
</evidence>
<gene>
    <name evidence="2" type="ORF">FocTR4_00011526</name>
</gene>
<evidence type="ECO:0000313" key="3">
    <source>
        <dbReference type="Proteomes" id="UP000321331"/>
    </source>
</evidence>
<dbReference type="SUPFAM" id="SSF53098">
    <property type="entry name" value="Ribonuclease H-like"/>
    <property type="match status" value="1"/>
</dbReference>
<dbReference type="PROSITE" id="PS51257">
    <property type="entry name" value="PROKAR_LIPOPROTEIN"/>
    <property type="match status" value="1"/>
</dbReference>
<dbReference type="GO" id="GO:0003676">
    <property type="term" value="F:nucleic acid binding"/>
    <property type="evidence" value="ECO:0007669"/>
    <property type="project" value="InterPro"/>
</dbReference>
<dbReference type="PANTHER" id="PTHR10642">
    <property type="entry name" value="RIBONUCLEASE H1"/>
    <property type="match status" value="1"/>
</dbReference>
<dbReference type="InterPro" id="IPR036397">
    <property type="entry name" value="RNaseH_sf"/>
</dbReference>
<accession>A0A5C6SDC1</accession>
<dbReference type="EMBL" id="VMNF01000014">
    <property type="protein sequence ID" value="TXB96562.1"/>
    <property type="molecule type" value="Genomic_DNA"/>
</dbReference>
<reference evidence="2 3" key="1">
    <citation type="submission" date="2019-07" db="EMBL/GenBank/DDBJ databases">
        <title>The First High-Quality Draft Genome Sequence of the Causal Agent of the Current Panama Disease Epidemic.</title>
        <authorList>
            <person name="Warmington R.J."/>
            <person name="Kay W."/>
            <person name="Jeffries A."/>
            <person name="Bebber D."/>
            <person name="Moore K."/>
            <person name="Studholme D.J."/>
        </authorList>
    </citation>
    <scope>NUCLEOTIDE SEQUENCE [LARGE SCALE GENOMIC DNA]</scope>
    <source>
        <strain evidence="2 3">TR4</strain>
    </source>
</reference>
<dbReference type="InterPro" id="IPR012337">
    <property type="entry name" value="RNaseH-like_sf"/>
</dbReference>
<name>A0A5C6SDC1_FUSOC</name>
<dbReference type="AlphaFoldDB" id="A0A5C6SDC1"/>
<dbReference type="InterPro" id="IPR050092">
    <property type="entry name" value="RNase_H"/>
</dbReference>
<feature type="signal peptide" evidence="1">
    <location>
        <begin position="1"/>
        <end position="19"/>
    </location>
</feature>
<evidence type="ECO:0000256" key="1">
    <source>
        <dbReference type="SAM" id="SignalP"/>
    </source>
</evidence>
<feature type="chain" id="PRO_5023036525" evidence="1">
    <location>
        <begin position="20"/>
        <end position="233"/>
    </location>
</feature>
<keyword evidence="1" id="KW-0732">Signal</keyword>
<sequence>MRNIYKGVAVLQIIYACSAWSNVNWRTKDKPYTERTLRRVGPAERRHIEEEARRNKKKSLRRAIEQAIRDRQGPDIRRQEHIVPYIVPPWWQGPQTFIETNTEEAQIKHEQIIQDEPDAIHIYTDGSGIGGHIGAAAVCTTTQETKSAYIGDDTTSTVYAGELQGISLALQIAQEDRSRGNSRSKVLIYTDNQAAIRSTAKPKGLNTEIRWVPAHIGIQGNEEADQAAKEVTG</sequence>
<dbReference type="GO" id="GO:0004523">
    <property type="term" value="F:RNA-DNA hybrid ribonuclease activity"/>
    <property type="evidence" value="ECO:0007669"/>
    <property type="project" value="TreeGrafter"/>
</dbReference>
<proteinExistence type="predicted"/>
<dbReference type="CDD" id="cd09276">
    <property type="entry name" value="Rnase_HI_RT_non_LTR"/>
    <property type="match status" value="1"/>
</dbReference>
<organism evidence="2 3">
    <name type="scientific">Fusarium oxysporum f. sp. cubense</name>
    <dbReference type="NCBI Taxonomy" id="61366"/>
    <lineage>
        <taxon>Eukaryota</taxon>
        <taxon>Fungi</taxon>
        <taxon>Dikarya</taxon>
        <taxon>Ascomycota</taxon>
        <taxon>Pezizomycotina</taxon>
        <taxon>Sordariomycetes</taxon>
        <taxon>Hypocreomycetidae</taxon>
        <taxon>Hypocreales</taxon>
        <taxon>Nectriaceae</taxon>
        <taxon>Fusarium</taxon>
        <taxon>Fusarium oxysporum species complex</taxon>
    </lineage>
</organism>
<dbReference type="GO" id="GO:0043137">
    <property type="term" value="P:DNA replication, removal of RNA primer"/>
    <property type="evidence" value="ECO:0007669"/>
    <property type="project" value="TreeGrafter"/>
</dbReference>
<dbReference type="PANTHER" id="PTHR10642:SF25">
    <property type="entry name" value="RNASE H TYPE-1 DOMAIN-CONTAINING PROTEIN"/>
    <property type="match status" value="1"/>
</dbReference>
<dbReference type="Proteomes" id="UP000321331">
    <property type="component" value="Unassembled WGS sequence"/>
</dbReference>
<protein>
    <submittedName>
        <fullName evidence="2">Uncharacterized protein</fullName>
    </submittedName>
</protein>
<dbReference type="Gene3D" id="3.30.420.10">
    <property type="entry name" value="Ribonuclease H-like superfamily/Ribonuclease H"/>
    <property type="match status" value="2"/>
</dbReference>
<comment type="caution">
    <text evidence="2">The sequence shown here is derived from an EMBL/GenBank/DDBJ whole genome shotgun (WGS) entry which is preliminary data.</text>
</comment>